<reference evidence="20" key="2">
    <citation type="submission" date="2020-04" db="EMBL/GenBank/DDBJ databases">
        <authorList>
            <consortium name="NCBI Genome Project"/>
        </authorList>
    </citation>
    <scope>NUCLEOTIDE SEQUENCE</scope>
    <source>
        <strain evidence="20">CBS 781.70</strain>
    </source>
</reference>
<dbReference type="GO" id="GO:0000398">
    <property type="term" value="P:mRNA splicing, via spliceosome"/>
    <property type="evidence" value="ECO:0007669"/>
    <property type="project" value="InterPro"/>
</dbReference>
<dbReference type="PROSITE" id="PS51698">
    <property type="entry name" value="U_BOX"/>
    <property type="match status" value="1"/>
</dbReference>
<comment type="subcellular location">
    <subcellularLocation>
        <location evidence="1 16">Nucleus</location>
    </subcellularLocation>
</comment>
<feature type="repeat" description="WD" evidence="15">
    <location>
        <begin position="243"/>
        <end position="284"/>
    </location>
</feature>
<comment type="pathway">
    <text evidence="2 16">Protein modification; protein ubiquitination.</text>
</comment>
<dbReference type="EC" id="2.3.2.27" evidence="16"/>
<dbReference type="AlphaFoldDB" id="A0A6G1GCB5"/>
<comment type="subunit">
    <text evidence="16">Homotetramer.</text>
</comment>
<dbReference type="Pfam" id="PF08606">
    <property type="entry name" value="Prp19"/>
    <property type="match status" value="1"/>
</dbReference>
<evidence type="ECO:0000256" key="6">
    <source>
        <dbReference type="ARBA" id="ARBA00022679"/>
    </source>
</evidence>
<evidence type="ECO:0000256" key="8">
    <source>
        <dbReference type="ARBA" id="ARBA00022737"/>
    </source>
</evidence>
<dbReference type="CDD" id="cd16656">
    <property type="entry name" value="RING-Ubox_PRP19"/>
    <property type="match status" value="1"/>
</dbReference>
<feature type="repeat" description="WD" evidence="15">
    <location>
        <begin position="284"/>
        <end position="325"/>
    </location>
</feature>
<proteinExistence type="inferred from homology"/>
<dbReference type="InterPro" id="IPR036322">
    <property type="entry name" value="WD40_repeat_dom_sf"/>
</dbReference>
<dbReference type="PANTHER" id="PTHR43995:SF1">
    <property type="entry name" value="PRE-MRNA-PROCESSING FACTOR 19"/>
    <property type="match status" value="1"/>
</dbReference>
<dbReference type="Proteomes" id="UP000504638">
    <property type="component" value="Unplaced"/>
</dbReference>
<dbReference type="Gene3D" id="2.130.10.10">
    <property type="entry name" value="YVTN repeat-like/Quinoprotein amine dehydrogenase"/>
    <property type="match status" value="1"/>
</dbReference>
<dbReference type="GO" id="GO:0003755">
    <property type="term" value="F:peptidyl-prolyl cis-trans isomerase activity"/>
    <property type="evidence" value="ECO:0007669"/>
    <property type="project" value="UniProtKB-KW"/>
</dbReference>
<comment type="function">
    <text evidence="16">Ubiquitin-protein ligase which is mainly involved pre-mRNA splicing and DNA repair. Required for pre-mRNA splicing as component of the spliceosome.</text>
</comment>
<keyword evidence="7 16" id="KW-0747">Spliceosome</keyword>
<dbReference type="FunFam" id="3.30.40.10:FF:000027">
    <property type="entry name" value="Pre-mRNA-processing factor 19, putative"/>
    <property type="match status" value="1"/>
</dbReference>
<dbReference type="RefSeq" id="XP_033537366.1">
    <property type="nucleotide sequence ID" value="XM_033674292.1"/>
</dbReference>
<keyword evidence="19" id="KW-1185">Reference proteome</keyword>
<dbReference type="InterPro" id="IPR024977">
    <property type="entry name" value="Apc4-like_WD40_dom"/>
</dbReference>
<reference evidence="18 20" key="1">
    <citation type="submission" date="2020-01" db="EMBL/GenBank/DDBJ databases">
        <authorList>
            <consortium name="DOE Joint Genome Institute"/>
            <person name="Haridas S."/>
            <person name="Albert R."/>
            <person name="Binder M."/>
            <person name="Bloem J."/>
            <person name="Labutti K."/>
            <person name="Salamov A."/>
            <person name="Andreopoulos B."/>
            <person name="Baker S.E."/>
            <person name="Barry K."/>
            <person name="Bills G."/>
            <person name="Bluhm B.H."/>
            <person name="Cannon C."/>
            <person name="Castanera R."/>
            <person name="Culley D.E."/>
            <person name="Daum C."/>
            <person name="Ezra D."/>
            <person name="Gonzalez J.B."/>
            <person name="Henrissat B."/>
            <person name="Kuo A."/>
            <person name="Liang C."/>
            <person name="Lipzen A."/>
            <person name="Lutzoni F."/>
            <person name="Magnuson J."/>
            <person name="Mondo S."/>
            <person name="Nolan M."/>
            <person name="Ohm R."/>
            <person name="Pangilinan J."/>
            <person name="Park H.-J."/>
            <person name="Ramirez L."/>
            <person name="Alfaro M."/>
            <person name="Sun H."/>
            <person name="Tritt A."/>
            <person name="Yoshinaga Y."/>
            <person name="Zwiers L.-H."/>
            <person name="Turgeon B.G."/>
            <person name="Goodwin S.B."/>
            <person name="Spatafora J.W."/>
            <person name="Crous P.W."/>
            <person name="Grigoriev I.V."/>
        </authorList>
    </citation>
    <scope>NUCLEOTIDE SEQUENCE</scope>
    <source>
        <strain evidence="18 20">CBS 781.70</strain>
    </source>
</reference>
<evidence type="ECO:0000313" key="19">
    <source>
        <dbReference type="Proteomes" id="UP000504638"/>
    </source>
</evidence>
<dbReference type="InterPro" id="IPR015943">
    <property type="entry name" value="WD40/YVTN_repeat-like_dom_sf"/>
</dbReference>
<evidence type="ECO:0000256" key="5">
    <source>
        <dbReference type="ARBA" id="ARBA00022664"/>
    </source>
</evidence>
<dbReference type="SUPFAM" id="SSF57850">
    <property type="entry name" value="RING/U-box"/>
    <property type="match status" value="1"/>
</dbReference>
<sequence>MLCAISGEAPQEPVASSKSGNVFERRLIETYITENGTDPITNEPLTLDDLLPLRTARVVRPRPPTLTSIPALLSTFQNEWDAIALECYTLKSQLQQTRQELSTALYQHEAAMRVIARVTRERDEAREALSRIGVSAGAGAEADQMAVDAKGLSGELAEKVETTQAELQSTRRLAVDETGQLVLAAGGKGAGVFSVAEDSVVQTLDVGGVGVTDGLWVESRPVVGLTNGSVVVFNGEGEATATFKSHAGPAMAVTAHPSGEILISVGVDKSYVVYDLPGNKVVLQNYTESELSCAQFHPDGHLFAAGGKDGEVKVYQINTGEKVGGFQTDAPVRSLSFSENGTWLASVSEGQSDVTIWDLRKMTAIKTLEIGSAVSSVRFDYTGQFLAVTGPGNTVVMQYKKKEKQWLEPLRKGVSGEAVAWGESGKSLMVVTGDGGLVQLTAA</sequence>
<evidence type="ECO:0000256" key="10">
    <source>
        <dbReference type="ARBA" id="ARBA00022786"/>
    </source>
</evidence>
<dbReference type="InterPro" id="IPR003613">
    <property type="entry name" value="Ubox_domain"/>
</dbReference>
<name>A0A6G1GCB5_9PEZI</name>
<keyword evidence="10 16" id="KW-0833">Ubl conjugation pathway</keyword>
<keyword evidence="4 15" id="KW-0853">WD repeat</keyword>
<evidence type="ECO:0000256" key="14">
    <source>
        <dbReference type="ARBA" id="ARBA00023242"/>
    </source>
</evidence>
<dbReference type="GO" id="GO:0071006">
    <property type="term" value="C:U2-type catalytic step 1 spliceosome"/>
    <property type="evidence" value="ECO:0007669"/>
    <property type="project" value="TreeGrafter"/>
</dbReference>
<keyword evidence="11" id="KW-0697">Rotamase</keyword>
<dbReference type="GO" id="GO:0000974">
    <property type="term" value="C:Prp19 complex"/>
    <property type="evidence" value="ECO:0007669"/>
    <property type="project" value="UniProtKB-UniRule"/>
</dbReference>
<comment type="catalytic activity">
    <reaction evidence="16">
        <text>S-ubiquitinyl-[E2 ubiquitin-conjugating enzyme]-L-cysteine + [acceptor protein]-L-lysine = [E2 ubiquitin-conjugating enzyme]-L-cysteine + N(6)-ubiquitinyl-[acceptor protein]-L-lysine.</text>
        <dbReference type="EC" id="2.3.2.27"/>
    </reaction>
</comment>
<keyword evidence="5 16" id="KW-0507">mRNA processing</keyword>
<dbReference type="GeneID" id="54414862"/>
<evidence type="ECO:0000256" key="16">
    <source>
        <dbReference type="RuleBase" id="RU367101"/>
    </source>
</evidence>
<evidence type="ECO:0000256" key="2">
    <source>
        <dbReference type="ARBA" id="ARBA00004906"/>
    </source>
</evidence>
<evidence type="ECO:0000256" key="3">
    <source>
        <dbReference type="ARBA" id="ARBA00006388"/>
    </source>
</evidence>
<dbReference type="InterPro" id="IPR013915">
    <property type="entry name" value="Prp19_cc"/>
</dbReference>
<dbReference type="InterPro" id="IPR055340">
    <property type="entry name" value="RING-Ubox_PRP19"/>
</dbReference>
<dbReference type="SMART" id="SM00320">
    <property type="entry name" value="WD40"/>
    <property type="match status" value="4"/>
</dbReference>
<dbReference type="PANTHER" id="PTHR43995">
    <property type="entry name" value="PRE-MRNA-PROCESSING FACTOR 19"/>
    <property type="match status" value="1"/>
</dbReference>
<dbReference type="SMART" id="SM00504">
    <property type="entry name" value="Ubox"/>
    <property type="match status" value="1"/>
</dbReference>
<gene>
    <name evidence="18 20" type="ORF">P152DRAFT_195366</name>
</gene>
<keyword evidence="6 16" id="KW-0808">Transferase</keyword>
<keyword evidence="12 16" id="KW-0508">mRNA splicing</keyword>
<dbReference type="Pfam" id="PF12894">
    <property type="entry name" value="ANAPC4_WD40"/>
    <property type="match status" value="1"/>
</dbReference>
<dbReference type="GO" id="GO:0005737">
    <property type="term" value="C:cytoplasm"/>
    <property type="evidence" value="ECO:0007669"/>
    <property type="project" value="TreeGrafter"/>
</dbReference>
<organism evidence="18">
    <name type="scientific">Eremomyces bilateralis CBS 781.70</name>
    <dbReference type="NCBI Taxonomy" id="1392243"/>
    <lineage>
        <taxon>Eukaryota</taxon>
        <taxon>Fungi</taxon>
        <taxon>Dikarya</taxon>
        <taxon>Ascomycota</taxon>
        <taxon>Pezizomycotina</taxon>
        <taxon>Dothideomycetes</taxon>
        <taxon>Dothideomycetes incertae sedis</taxon>
        <taxon>Eremomycetales</taxon>
        <taxon>Eremomycetaceae</taxon>
        <taxon>Eremomyces</taxon>
    </lineage>
</organism>
<dbReference type="InterPro" id="IPR038959">
    <property type="entry name" value="Prp19"/>
</dbReference>
<keyword evidence="11" id="KW-0413">Isomerase</keyword>
<dbReference type="EMBL" id="ML975151">
    <property type="protein sequence ID" value="KAF1815735.1"/>
    <property type="molecule type" value="Genomic_DNA"/>
</dbReference>
<dbReference type="UniPathway" id="UPA00143"/>
<evidence type="ECO:0000256" key="12">
    <source>
        <dbReference type="ARBA" id="ARBA00023187"/>
    </source>
</evidence>
<comment type="similarity">
    <text evidence="3 16">Belongs to the WD repeat PRP19 family.</text>
</comment>
<evidence type="ECO:0000256" key="15">
    <source>
        <dbReference type="PROSITE-ProRule" id="PRU00221"/>
    </source>
</evidence>
<evidence type="ECO:0000313" key="20">
    <source>
        <dbReference type="RefSeq" id="XP_033537366.1"/>
    </source>
</evidence>
<evidence type="ECO:0000313" key="18">
    <source>
        <dbReference type="EMBL" id="KAF1815735.1"/>
    </source>
</evidence>
<dbReference type="SUPFAM" id="SSF50978">
    <property type="entry name" value="WD40 repeat-like"/>
    <property type="match status" value="1"/>
</dbReference>
<evidence type="ECO:0000256" key="7">
    <source>
        <dbReference type="ARBA" id="ARBA00022728"/>
    </source>
</evidence>
<accession>A0A6G1GCB5</accession>
<evidence type="ECO:0000256" key="4">
    <source>
        <dbReference type="ARBA" id="ARBA00022574"/>
    </source>
</evidence>
<feature type="domain" description="U-box" evidence="17">
    <location>
        <begin position="1"/>
        <end position="70"/>
    </location>
</feature>
<keyword evidence="8" id="KW-0677">Repeat</keyword>
<dbReference type="InterPro" id="IPR001680">
    <property type="entry name" value="WD40_rpt"/>
</dbReference>
<keyword evidence="14 16" id="KW-0539">Nucleus</keyword>
<dbReference type="Pfam" id="PF04564">
    <property type="entry name" value="U-box"/>
    <property type="match status" value="1"/>
</dbReference>
<evidence type="ECO:0000256" key="9">
    <source>
        <dbReference type="ARBA" id="ARBA00022763"/>
    </source>
</evidence>
<evidence type="ECO:0000256" key="11">
    <source>
        <dbReference type="ARBA" id="ARBA00023110"/>
    </source>
</evidence>
<dbReference type="PROSITE" id="PS50082">
    <property type="entry name" value="WD_REPEATS_2"/>
    <property type="match status" value="2"/>
</dbReference>
<evidence type="ECO:0000259" key="17">
    <source>
        <dbReference type="PROSITE" id="PS51698"/>
    </source>
</evidence>
<reference evidence="20" key="3">
    <citation type="submission" date="2025-04" db="UniProtKB">
        <authorList>
            <consortium name="RefSeq"/>
        </authorList>
    </citation>
    <scope>IDENTIFICATION</scope>
    <source>
        <strain evidence="20">CBS 781.70</strain>
    </source>
</reference>
<dbReference type="GO" id="GO:0070534">
    <property type="term" value="P:protein K63-linked ubiquitination"/>
    <property type="evidence" value="ECO:0007669"/>
    <property type="project" value="UniProtKB-UniRule"/>
</dbReference>
<dbReference type="InterPro" id="IPR013083">
    <property type="entry name" value="Znf_RING/FYVE/PHD"/>
</dbReference>
<dbReference type="Gene3D" id="3.30.40.10">
    <property type="entry name" value="Zinc/RING finger domain, C3HC4 (zinc finger)"/>
    <property type="match status" value="1"/>
</dbReference>
<evidence type="ECO:0000256" key="1">
    <source>
        <dbReference type="ARBA" id="ARBA00004123"/>
    </source>
</evidence>
<dbReference type="GO" id="GO:0006281">
    <property type="term" value="P:DNA repair"/>
    <property type="evidence" value="ECO:0007669"/>
    <property type="project" value="UniProtKB-KW"/>
</dbReference>
<keyword evidence="9 16" id="KW-0227">DNA damage</keyword>
<dbReference type="GO" id="GO:0061630">
    <property type="term" value="F:ubiquitin protein ligase activity"/>
    <property type="evidence" value="ECO:0007669"/>
    <property type="project" value="UniProtKB-UniRule"/>
</dbReference>
<keyword evidence="13 16" id="KW-0234">DNA repair</keyword>
<protein>
    <recommendedName>
        <fullName evidence="16">Pre-mRNA-processing factor 19</fullName>
        <ecNumber evidence="16">2.3.2.27</ecNumber>
    </recommendedName>
</protein>
<dbReference type="OrthoDB" id="687049at2759"/>
<evidence type="ECO:0000256" key="13">
    <source>
        <dbReference type="ARBA" id="ARBA00023204"/>
    </source>
</evidence>